<evidence type="ECO:0008006" key="3">
    <source>
        <dbReference type="Google" id="ProtNLM"/>
    </source>
</evidence>
<dbReference type="EMBL" id="JAPWTJ010001855">
    <property type="protein sequence ID" value="KAJ8969174.1"/>
    <property type="molecule type" value="Genomic_DNA"/>
</dbReference>
<dbReference type="Proteomes" id="UP001162164">
    <property type="component" value="Unassembled WGS sequence"/>
</dbReference>
<organism evidence="1 2">
    <name type="scientific">Molorchus minor</name>
    <dbReference type="NCBI Taxonomy" id="1323400"/>
    <lineage>
        <taxon>Eukaryota</taxon>
        <taxon>Metazoa</taxon>
        <taxon>Ecdysozoa</taxon>
        <taxon>Arthropoda</taxon>
        <taxon>Hexapoda</taxon>
        <taxon>Insecta</taxon>
        <taxon>Pterygota</taxon>
        <taxon>Neoptera</taxon>
        <taxon>Endopterygota</taxon>
        <taxon>Coleoptera</taxon>
        <taxon>Polyphaga</taxon>
        <taxon>Cucujiformia</taxon>
        <taxon>Chrysomeloidea</taxon>
        <taxon>Cerambycidae</taxon>
        <taxon>Lamiinae</taxon>
        <taxon>Monochamini</taxon>
        <taxon>Molorchus</taxon>
    </lineage>
</organism>
<accession>A0ABQ9IYE6</accession>
<evidence type="ECO:0000313" key="2">
    <source>
        <dbReference type="Proteomes" id="UP001162164"/>
    </source>
</evidence>
<name>A0ABQ9IYE6_9CUCU</name>
<keyword evidence="2" id="KW-1185">Reference proteome</keyword>
<gene>
    <name evidence="1" type="ORF">NQ317_009031</name>
</gene>
<sequence length="103" mass="11835">MALQPSQAFVGLPMHMEDLRNMEVNKKPPAIKFLGVYLDSKLTWEEHVIYLSNKLSKNIFLIRSLSKIVSQKILLTRISWMLSLKYGLRNIKLGSLSTCTQNL</sequence>
<protein>
    <recommendedName>
        <fullName evidence="3">Reverse transcriptase</fullName>
    </recommendedName>
</protein>
<reference evidence="1" key="1">
    <citation type="journal article" date="2023" name="Insect Mol. Biol.">
        <title>Genome sequencing provides insights into the evolution of gene families encoding plant cell wall-degrading enzymes in longhorned beetles.</title>
        <authorList>
            <person name="Shin N.R."/>
            <person name="Okamura Y."/>
            <person name="Kirsch R."/>
            <person name="Pauchet Y."/>
        </authorList>
    </citation>
    <scope>NUCLEOTIDE SEQUENCE</scope>
    <source>
        <strain evidence="1">MMC_N1</strain>
    </source>
</reference>
<evidence type="ECO:0000313" key="1">
    <source>
        <dbReference type="EMBL" id="KAJ8969174.1"/>
    </source>
</evidence>
<comment type="caution">
    <text evidence="1">The sequence shown here is derived from an EMBL/GenBank/DDBJ whole genome shotgun (WGS) entry which is preliminary data.</text>
</comment>
<proteinExistence type="predicted"/>